<accession>A0A1Y2CEB0</accession>
<dbReference type="GO" id="GO:0032797">
    <property type="term" value="C:SMN complex"/>
    <property type="evidence" value="ECO:0007669"/>
    <property type="project" value="TreeGrafter"/>
</dbReference>
<protein>
    <recommendedName>
        <fullName evidence="5">Gem-associated protein 2</fullName>
    </recommendedName>
</protein>
<organism evidence="3 4">
    <name type="scientific">Neocallimastix californiae</name>
    <dbReference type="NCBI Taxonomy" id="1754190"/>
    <lineage>
        <taxon>Eukaryota</taxon>
        <taxon>Fungi</taxon>
        <taxon>Fungi incertae sedis</taxon>
        <taxon>Chytridiomycota</taxon>
        <taxon>Chytridiomycota incertae sedis</taxon>
        <taxon>Neocallimastigomycetes</taxon>
        <taxon>Neocallimastigales</taxon>
        <taxon>Neocallimastigaceae</taxon>
        <taxon>Neocallimastix</taxon>
    </lineage>
</organism>
<evidence type="ECO:0000313" key="3">
    <source>
        <dbReference type="EMBL" id="ORY45379.1"/>
    </source>
</evidence>
<reference evidence="3 4" key="1">
    <citation type="submission" date="2016-08" db="EMBL/GenBank/DDBJ databases">
        <title>A Parts List for Fungal Cellulosomes Revealed by Comparative Genomics.</title>
        <authorList>
            <consortium name="DOE Joint Genome Institute"/>
            <person name="Haitjema C.H."/>
            <person name="Gilmore S.P."/>
            <person name="Henske J.K."/>
            <person name="Solomon K.V."/>
            <person name="De Groot R."/>
            <person name="Kuo A."/>
            <person name="Mondo S.J."/>
            <person name="Salamov A.A."/>
            <person name="Labutti K."/>
            <person name="Zhao Z."/>
            <person name="Chiniquy J."/>
            <person name="Barry K."/>
            <person name="Brewer H.M."/>
            <person name="Purvine S.O."/>
            <person name="Wright A.T."/>
            <person name="Boxma B."/>
            <person name="Van Alen T."/>
            <person name="Hackstein J.H."/>
            <person name="Baker S.E."/>
            <person name="Grigoriev I.V."/>
            <person name="O'Malley M.A."/>
        </authorList>
    </citation>
    <scope>NUCLEOTIDE SEQUENCE [LARGE SCALE GENOMIC DNA]</scope>
    <source>
        <strain evidence="3 4">G1</strain>
    </source>
</reference>
<dbReference type="OrthoDB" id="428895at2759"/>
<evidence type="ECO:0000313" key="4">
    <source>
        <dbReference type="Proteomes" id="UP000193920"/>
    </source>
</evidence>
<keyword evidence="4" id="KW-1185">Reference proteome</keyword>
<evidence type="ECO:0000256" key="2">
    <source>
        <dbReference type="SAM" id="Coils"/>
    </source>
</evidence>
<dbReference type="AlphaFoldDB" id="A0A1Y2CEB0"/>
<feature type="coiled-coil region" evidence="2">
    <location>
        <begin position="130"/>
        <end position="164"/>
    </location>
</feature>
<evidence type="ECO:0000256" key="1">
    <source>
        <dbReference type="ARBA" id="ARBA00025758"/>
    </source>
</evidence>
<dbReference type="InterPro" id="IPR035426">
    <property type="entry name" value="Gemin2/Brr1"/>
</dbReference>
<comment type="caution">
    <text evidence="3">The sequence shown here is derived from an EMBL/GenBank/DDBJ whole genome shotgun (WGS) entry which is preliminary data.</text>
</comment>
<sequence length="338" mass="39941">MKKLKFQILNDEYEYYNNKNVLPISEIPLNLIPKGPPKTGEIYLRLVHEEAKKCPKVVRKALPKSKEVKITKDTKNINYLRKYFNRFEEEEKKIFNEKCLPDNCNKELFPALEDESKWKVYLYGKSKRGLKKINLNLLNEENNLKENEGENDLILNEVEDLNSNIIQENKKRKLIELNNENKKKLCIENENINSNEGIDYHNNNINNIKLNKKIIEGREPLLTIVKQMNQKIINRIIYYHSLWIKSSITKKQYQWLYALLIGLDPLLTSSQISVLRDICKLCINQREQLYKNTIEYKSLNIDNLELNEKIKNDLIEEVAPLNIIITIITVFFSQSDLE</sequence>
<dbReference type="PANTHER" id="PTHR12794">
    <property type="entry name" value="GEMIN2"/>
    <property type="match status" value="1"/>
</dbReference>
<dbReference type="Gene3D" id="1.20.58.1070">
    <property type="match status" value="1"/>
</dbReference>
<dbReference type="Proteomes" id="UP000193920">
    <property type="component" value="Unassembled WGS sequence"/>
</dbReference>
<gene>
    <name evidence="3" type="ORF">LY90DRAFT_671503</name>
</gene>
<dbReference type="GO" id="GO:0000387">
    <property type="term" value="P:spliceosomal snRNP assembly"/>
    <property type="evidence" value="ECO:0007669"/>
    <property type="project" value="InterPro"/>
</dbReference>
<dbReference type="PANTHER" id="PTHR12794:SF0">
    <property type="entry name" value="GEM-ASSOCIATED PROTEIN 2"/>
    <property type="match status" value="1"/>
</dbReference>
<dbReference type="Pfam" id="PF04938">
    <property type="entry name" value="SIP1"/>
    <property type="match status" value="1"/>
</dbReference>
<proteinExistence type="inferred from homology"/>
<dbReference type="GO" id="GO:0005634">
    <property type="term" value="C:nucleus"/>
    <property type="evidence" value="ECO:0007669"/>
    <property type="project" value="TreeGrafter"/>
</dbReference>
<keyword evidence="2" id="KW-0175">Coiled coil</keyword>
<comment type="similarity">
    <text evidence="1">Belongs to the gemin-2 family.</text>
</comment>
<name>A0A1Y2CEB0_9FUNG</name>
<dbReference type="EMBL" id="MCOG01000111">
    <property type="protein sequence ID" value="ORY45379.1"/>
    <property type="molecule type" value="Genomic_DNA"/>
</dbReference>
<dbReference type="STRING" id="1754190.A0A1Y2CEB0"/>
<evidence type="ECO:0008006" key="5">
    <source>
        <dbReference type="Google" id="ProtNLM"/>
    </source>
</evidence>